<proteinExistence type="predicted"/>
<dbReference type="EMBL" id="GGMR01008567">
    <property type="protein sequence ID" value="MBY21186.1"/>
    <property type="molecule type" value="Transcribed_RNA"/>
</dbReference>
<evidence type="ECO:0008006" key="2">
    <source>
        <dbReference type="Google" id="ProtNLM"/>
    </source>
</evidence>
<dbReference type="AlphaFoldDB" id="A0A2S2NWU8"/>
<name>A0A2S2NWU8_SCHGA</name>
<reference evidence="1" key="1">
    <citation type="submission" date="2018-04" db="EMBL/GenBank/DDBJ databases">
        <title>Transcriptome of Schizaphis graminum biotype I.</title>
        <authorList>
            <person name="Scully E.D."/>
            <person name="Geib S.M."/>
            <person name="Palmer N.A."/>
            <person name="Koch K."/>
            <person name="Bradshaw J."/>
            <person name="Heng-Moss T."/>
            <person name="Sarath G."/>
        </authorList>
    </citation>
    <scope>NUCLEOTIDE SEQUENCE</scope>
</reference>
<gene>
    <name evidence="1" type="primary">Y2R2_10</name>
    <name evidence="1" type="ORF">g.122370</name>
</gene>
<protein>
    <recommendedName>
        <fullName evidence="2">Retrovirus-related Pol polyprotein from type-1 retrotransposable element R1</fullName>
    </recommendedName>
</protein>
<accession>A0A2S2NWU8</accession>
<sequence>MGLELAIHKSESMVITNTRTYNNMRVFIEGIEIKTVPSLKYLGIHLEPKLNFTTHAMHVTSKAGKVSSNLARIIPNISNAKPRKRRLLSGVVHSILLYGAPIWAGRMSQVGIKEMAKCHRRIALRVASAYCSVSADAALVIANIPPIDLLAKERQESFSQKHLNARCDAGRTDIMNLWQARWEASTKGRWTFQLIPDLRPWSRRTFGETNFHLAQALSGHGCFSSYLHSIGKLLSPACWYCNAPRDDANHTLFICDA</sequence>
<organism evidence="1">
    <name type="scientific">Schizaphis graminum</name>
    <name type="common">Green bug aphid</name>
    <dbReference type="NCBI Taxonomy" id="13262"/>
    <lineage>
        <taxon>Eukaryota</taxon>
        <taxon>Metazoa</taxon>
        <taxon>Ecdysozoa</taxon>
        <taxon>Arthropoda</taxon>
        <taxon>Hexapoda</taxon>
        <taxon>Insecta</taxon>
        <taxon>Pterygota</taxon>
        <taxon>Neoptera</taxon>
        <taxon>Paraneoptera</taxon>
        <taxon>Hemiptera</taxon>
        <taxon>Sternorrhyncha</taxon>
        <taxon>Aphidomorpha</taxon>
        <taxon>Aphidoidea</taxon>
        <taxon>Aphididae</taxon>
        <taxon>Aphidini</taxon>
        <taxon>Schizaphis</taxon>
    </lineage>
</organism>
<evidence type="ECO:0000313" key="1">
    <source>
        <dbReference type="EMBL" id="MBY21186.1"/>
    </source>
</evidence>